<evidence type="ECO:0000256" key="4">
    <source>
        <dbReference type="ARBA" id="ARBA00010617"/>
    </source>
</evidence>
<dbReference type="CDD" id="cd11065">
    <property type="entry name" value="CYP64-like"/>
    <property type="match status" value="1"/>
</dbReference>
<keyword evidence="16" id="KW-0732">Signal</keyword>
<evidence type="ECO:0000313" key="18">
    <source>
        <dbReference type="Proteomes" id="UP001383192"/>
    </source>
</evidence>
<dbReference type="InterPro" id="IPR017972">
    <property type="entry name" value="Cyt_P450_CS"/>
</dbReference>
<evidence type="ECO:0000256" key="12">
    <source>
        <dbReference type="ARBA" id="ARBA00023136"/>
    </source>
</evidence>
<sequence>MSWTPIFVVFSLLFALIRYLKLGQRESHLPPGPRTLPFLGNIHVLPTKYPHYKFTEWARQYGGIYSLKVGTGTIIVLSSMDSIKELLDKRNATTASRPRHYPSEQVTNGLFLPLIPYNDLWRTQRKILNKILVPSAVPSHLPIQRAESFQLLFDVLHQPQDLCNHLSRYSFSLVTSIIYGKRCPRPDAREMIAFYEFQHVWTKLASPGTVPPVDKLPILDYIPERWASWKALMREVKQRHRELYFGLFDECERRMSSIDGGNGCFMENLLSRKEEYGMDREQIGYLGGTMIEAGSETTSSILKSLVLCLAASPAAQQKASEEIRRVVGDQRSPELGDYEHLPYVGAILKEVHRFRPVAPICIPRETTATEEYLGYTIPEGTTIIPNIYGVFHNPEYFEDPHLFSPERYLLTPHGTKPGVDDSAFRDDLAFGFGRRACPGIHLAKNSLVLNAMNLIWAFEFRPLQDPETGKDIPVDLFAYEEGLSFTPKTFQCRITPRENVVDIIEHQYREATGTFVRLERDLAVEDRE</sequence>
<keyword evidence="18" id="KW-1185">Reference proteome</keyword>
<evidence type="ECO:0000256" key="9">
    <source>
        <dbReference type="ARBA" id="ARBA00023002"/>
    </source>
</evidence>
<comment type="similarity">
    <text evidence="4 15">Belongs to the cytochrome P450 family.</text>
</comment>
<gene>
    <name evidence="17" type="ORF">VNI00_004602</name>
</gene>
<dbReference type="PANTHER" id="PTHR46300:SF2">
    <property type="entry name" value="CYTOCHROME P450 MONOOXYGENASE ALNH-RELATED"/>
    <property type="match status" value="1"/>
</dbReference>
<evidence type="ECO:0000256" key="10">
    <source>
        <dbReference type="ARBA" id="ARBA00023004"/>
    </source>
</evidence>
<evidence type="ECO:0000256" key="3">
    <source>
        <dbReference type="ARBA" id="ARBA00005179"/>
    </source>
</evidence>
<keyword evidence="11 15" id="KW-0503">Monooxygenase</keyword>
<evidence type="ECO:0000256" key="1">
    <source>
        <dbReference type="ARBA" id="ARBA00001971"/>
    </source>
</evidence>
<evidence type="ECO:0000256" key="6">
    <source>
        <dbReference type="ARBA" id="ARBA00022692"/>
    </source>
</evidence>
<dbReference type="Proteomes" id="UP001383192">
    <property type="component" value="Unassembled WGS sequence"/>
</dbReference>
<feature type="signal peptide" evidence="16">
    <location>
        <begin position="1"/>
        <end position="19"/>
    </location>
</feature>
<comment type="pathway">
    <text evidence="3">Secondary metabolite biosynthesis.</text>
</comment>
<dbReference type="PANTHER" id="PTHR46300">
    <property type="entry name" value="P450, PUTATIVE (EUROFUNG)-RELATED-RELATED"/>
    <property type="match status" value="1"/>
</dbReference>
<comment type="caution">
    <text evidence="17">The sequence shown here is derived from an EMBL/GenBank/DDBJ whole genome shotgun (WGS) entry which is preliminary data.</text>
</comment>
<evidence type="ECO:0000256" key="15">
    <source>
        <dbReference type="RuleBase" id="RU000461"/>
    </source>
</evidence>
<dbReference type="PRINTS" id="PR00385">
    <property type="entry name" value="P450"/>
</dbReference>
<dbReference type="Pfam" id="PF00067">
    <property type="entry name" value="p450"/>
    <property type="match status" value="1"/>
</dbReference>
<keyword evidence="9 15" id="KW-0560">Oxidoreductase</keyword>
<evidence type="ECO:0000256" key="5">
    <source>
        <dbReference type="ARBA" id="ARBA00022617"/>
    </source>
</evidence>
<evidence type="ECO:0000256" key="14">
    <source>
        <dbReference type="PIRSR" id="PIRSR602401-1"/>
    </source>
</evidence>
<evidence type="ECO:0000256" key="11">
    <source>
        <dbReference type="ARBA" id="ARBA00023033"/>
    </source>
</evidence>
<proteinExistence type="inferred from homology"/>
<accession>A0AAW0DJD8</accession>
<keyword evidence="5 14" id="KW-0349">Heme</keyword>
<evidence type="ECO:0000313" key="17">
    <source>
        <dbReference type="EMBL" id="KAK7051623.1"/>
    </source>
</evidence>
<feature type="chain" id="PRO_5043362283" description="Cytochrome P450" evidence="16">
    <location>
        <begin position="20"/>
        <end position="528"/>
    </location>
</feature>
<evidence type="ECO:0000256" key="13">
    <source>
        <dbReference type="ARBA" id="ARBA00023180"/>
    </source>
</evidence>
<dbReference type="PROSITE" id="PS00086">
    <property type="entry name" value="CYTOCHROME_P450"/>
    <property type="match status" value="1"/>
</dbReference>
<keyword evidence="7 14" id="KW-0479">Metal-binding</keyword>
<evidence type="ECO:0000256" key="8">
    <source>
        <dbReference type="ARBA" id="ARBA00022989"/>
    </source>
</evidence>
<dbReference type="EMBL" id="JAYKXP010000012">
    <property type="protein sequence ID" value="KAK7051623.1"/>
    <property type="molecule type" value="Genomic_DNA"/>
</dbReference>
<keyword evidence="12" id="KW-0472">Membrane</keyword>
<keyword evidence="13" id="KW-0325">Glycoprotein</keyword>
<dbReference type="InterPro" id="IPR050364">
    <property type="entry name" value="Cytochrome_P450_fung"/>
</dbReference>
<comment type="subcellular location">
    <subcellularLocation>
        <location evidence="2">Membrane</location>
        <topology evidence="2">Single-pass membrane protein</topology>
    </subcellularLocation>
</comment>
<evidence type="ECO:0000256" key="2">
    <source>
        <dbReference type="ARBA" id="ARBA00004167"/>
    </source>
</evidence>
<organism evidence="17 18">
    <name type="scientific">Paramarasmius palmivorus</name>
    <dbReference type="NCBI Taxonomy" id="297713"/>
    <lineage>
        <taxon>Eukaryota</taxon>
        <taxon>Fungi</taxon>
        <taxon>Dikarya</taxon>
        <taxon>Basidiomycota</taxon>
        <taxon>Agaricomycotina</taxon>
        <taxon>Agaricomycetes</taxon>
        <taxon>Agaricomycetidae</taxon>
        <taxon>Agaricales</taxon>
        <taxon>Marasmiineae</taxon>
        <taxon>Marasmiaceae</taxon>
        <taxon>Paramarasmius</taxon>
    </lineage>
</organism>
<name>A0AAW0DJD8_9AGAR</name>
<dbReference type="GO" id="GO:0004497">
    <property type="term" value="F:monooxygenase activity"/>
    <property type="evidence" value="ECO:0007669"/>
    <property type="project" value="UniProtKB-KW"/>
</dbReference>
<keyword evidence="6" id="KW-0812">Transmembrane</keyword>
<comment type="cofactor">
    <cofactor evidence="1 14">
        <name>heme</name>
        <dbReference type="ChEBI" id="CHEBI:30413"/>
    </cofactor>
</comment>
<dbReference type="GO" id="GO:0005506">
    <property type="term" value="F:iron ion binding"/>
    <property type="evidence" value="ECO:0007669"/>
    <property type="project" value="InterPro"/>
</dbReference>
<evidence type="ECO:0000256" key="7">
    <source>
        <dbReference type="ARBA" id="ARBA00022723"/>
    </source>
</evidence>
<dbReference type="Gene3D" id="1.10.630.10">
    <property type="entry name" value="Cytochrome P450"/>
    <property type="match status" value="1"/>
</dbReference>
<keyword evidence="10 14" id="KW-0408">Iron</keyword>
<dbReference type="GO" id="GO:0016705">
    <property type="term" value="F:oxidoreductase activity, acting on paired donors, with incorporation or reduction of molecular oxygen"/>
    <property type="evidence" value="ECO:0007669"/>
    <property type="project" value="InterPro"/>
</dbReference>
<dbReference type="AlphaFoldDB" id="A0AAW0DJD8"/>
<dbReference type="InterPro" id="IPR001128">
    <property type="entry name" value="Cyt_P450"/>
</dbReference>
<dbReference type="SUPFAM" id="SSF48264">
    <property type="entry name" value="Cytochrome P450"/>
    <property type="match status" value="1"/>
</dbReference>
<evidence type="ECO:0008006" key="19">
    <source>
        <dbReference type="Google" id="ProtNLM"/>
    </source>
</evidence>
<keyword evidence="8" id="KW-1133">Transmembrane helix</keyword>
<evidence type="ECO:0000256" key="16">
    <source>
        <dbReference type="SAM" id="SignalP"/>
    </source>
</evidence>
<dbReference type="InterPro" id="IPR036396">
    <property type="entry name" value="Cyt_P450_sf"/>
</dbReference>
<dbReference type="PRINTS" id="PR00463">
    <property type="entry name" value="EP450I"/>
</dbReference>
<dbReference type="GO" id="GO:0020037">
    <property type="term" value="F:heme binding"/>
    <property type="evidence" value="ECO:0007669"/>
    <property type="project" value="InterPro"/>
</dbReference>
<dbReference type="GO" id="GO:0016020">
    <property type="term" value="C:membrane"/>
    <property type="evidence" value="ECO:0007669"/>
    <property type="project" value="UniProtKB-SubCell"/>
</dbReference>
<dbReference type="InterPro" id="IPR002401">
    <property type="entry name" value="Cyt_P450_E_grp-I"/>
</dbReference>
<reference evidence="17 18" key="1">
    <citation type="submission" date="2024-01" db="EMBL/GenBank/DDBJ databases">
        <title>A draft genome for a cacao thread blight-causing isolate of Paramarasmius palmivorus.</title>
        <authorList>
            <person name="Baruah I.K."/>
            <person name="Bukari Y."/>
            <person name="Amoako-Attah I."/>
            <person name="Meinhardt L.W."/>
            <person name="Bailey B.A."/>
            <person name="Cohen S.P."/>
        </authorList>
    </citation>
    <scope>NUCLEOTIDE SEQUENCE [LARGE SCALE GENOMIC DNA]</scope>
    <source>
        <strain evidence="17 18">GH-12</strain>
    </source>
</reference>
<feature type="binding site" description="axial binding residue" evidence="14">
    <location>
        <position position="437"/>
    </location>
    <ligand>
        <name>heme</name>
        <dbReference type="ChEBI" id="CHEBI:30413"/>
    </ligand>
    <ligandPart>
        <name>Fe</name>
        <dbReference type="ChEBI" id="CHEBI:18248"/>
    </ligandPart>
</feature>
<protein>
    <recommendedName>
        <fullName evidence="19">Cytochrome P450</fullName>
    </recommendedName>
</protein>